<gene>
    <name evidence="1" type="ORF">LCGC14_1830710</name>
</gene>
<reference evidence="1" key="1">
    <citation type="journal article" date="2015" name="Nature">
        <title>Complex archaea that bridge the gap between prokaryotes and eukaryotes.</title>
        <authorList>
            <person name="Spang A."/>
            <person name="Saw J.H."/>
            <person name="Jorgensen S.L."/>
            <person name="Zaremba-Niedzwiedzka K."/>
            <person name="Martijn J."/>
            <person name="Lind A.E."/>
            <person name="van Eijk R."/>
            <person name="Schleper C."/>
            <person name="Guy L."/>
            <person name="Ettema T.J."/>
        </authorList>
    </citation>
    <scope>NUCLEOTIDE SEQUENCE</scope>
</reference>
<dbReference type="AlphaFoldDB" id="A0A0F9GGH1"/>
<evidence type="ECO:0000313" key="1">
    <source>
        <dbReference type="EMBL" id="KKL97813.1"/>
    </source>
</evidence>
<accession>A0A0F9GGH1</accession>
<name>A0A0F9GGH1_9ZZZZ</name>
<sequence length="86" mass="9956">PQDVEASLMIKVITWGGAPNVLAPELRLLANEIRQQIDLHDGRWGGPHLYWQNTRYQGWFEGNEGEESPEARAYITYRAVYKENIK</sequence>
<organism evidence="1">
    <name type="scientific">marine sediment metagenome</name>
    <dbReference type="NCBI Taxonomy" id="412755"/>
    <lineage>
        <taxon>unclassified sequences</taxon>
        <taxon>metagenomes</taxon>
        <taxon>ecological metagenomes</taxon>
    </lineage>
</organism>
<proteinExistence type="predicted"/>
<feature type="non-terminal residue" evidence="1">
    <location>
        <position position="1"/>
    </location>
</feature>
<comment type="caution">
    <text evidence="1">The sequence shown here is derived from an EMBL/GenBank/DDBJ whole genome shotgun (WGS) entry which is preliminary data.</text>
</comment>
<dbReference type="EMBL" id="LAZR01018076">
    <property type="protein sequence ID" value="KKL97813.1"/>
    <property type="molecule type" value="Genomic_DNA"/>
</dbReference>
<protein>
    <submittedName>
        <fullName evidence="1">Uncharacterized protein</fullName>
    </submittedName>
</protein>